<proteinExistence type="predicted"/>
<evidence type="ECO:0000256" key="1">
    <source>
        <dbReference type="ARBA" id="ARBA00022679"/>
    </source>
</evidence>
<dbReference type="Proteomes" id="UP000502004">
    <property type="component" value="Chromosome"/>
</dbReference>
<dbReference type="SUPFAM" id="SSF53756">
    <property type="entry name" value="UDP-Glycosyltransferase/glycogen phosphorylase"/>
    <property type="match status" value="1"/>
</dbReference>
<dbReference type="Gene3D" id="3.40.50.2000">
    <property type="entry name" value="Glycogen Phosphorylase B"/>
    <property type="match status" value="1"/>
</dbReference>
<evidence type="ECO:0000259" key="2">
    <source>
        <dbReference type="Pfam" id="PF00534"/>
    </source>
</evidence>
<dbReference type="InterPro" id="IPR001296">
    <property type="entry name" value="Glyco_trans_1"/>
</dbReference>
<dbReference type="GO" id="GO:0016757">
    <property type="term" value="F:glycosyltransferase activity"/>
    <property type="evidence" value="ECO:0007669"/>
    <property type="project" value="InterPro"/>
</dbReference>
<dbReference type="EMBL" id="CP038241">
    <property type="protein sequence ID" value="QIV95704.1"/>
    <property type="molecule type" value="Genomic_DNA"/>
</dbReference>
<dbReference type="RefSeq" id="WP_133941615.1">
    <property type="nucleotide sequence ID" value="NZ_CP038241.1"/>
</dbReference>
<organism evidence="3 4">
    <name type="scientific">Allofrancisella inopinata</name>
    <dbReference type="NCBI Taxonomy" id="1085647"/>
    <lineage>
        <taxon>Bacteria</taxon>
        <taxon>Pseudomonadati</taxon>
        <taxon>Pseudomonadota</taxon>
        <taxon>Gammaproteobacteria</taxon>
        <taxon>Thiotrichales</taxon>
        <taxon>Francisellaceae</taxon>
        <taxon>Allofrancisella</taxon>
    </lineage>
</organism>
<accession>A0AAE6YJ76</accession>
<evidence type="ECO:0000313" key="4">
    <source>
        <dbReference type="Proteomes" id="UP000502004"/>
    </source>
</evidence>
<feature type="domain" description="Glycosyl transferase family 1" evidence="2">
    <location>
        <begin position="184"/>
        <end position="332"/>
    </location>
</feature>
<sequence>MNIVINNPAAKSGGALTILKSYLEQALQDKENNYYFFVSLSSLFQYESSNVKIFNIGKQSRLKRILWDSYIFRKELKRKNIKPDTIISLQNTPLNVSGNIEQIVYFHQALSISDKKWNIFRKDERIFWFYRNIYPFFIKRGLSNVDKVIVQAEWVKKAFSKEFEYSLESIEVVKPKLKSIDISKVRTLNKSKFRIFYPAFPLKYKNHHLVIKWLSRIDKDFECIFTFSKNDNSYLYDLIVMNKLESKIRLVGKLNYDEVLEYYNSSNLVLFPSEIETIGMPLIEAVEFINLKIIVSDQEYSREALGDYHQVKFININNHEEVIEAINQEISNTK</sequence>
<dbReference type="AlphaFoldDB" id="A0AAE6YJ76"/>
<dbReference type="GO" id="GO:0009103">
    <property type="term" value="P:lipopolysaccharide biosynthetic process"/>
    <property type="evidence" value="ECO:0007669"/>
    <property type="project" value="TreeGrafter"/>
</dbReference>
<dbReference type="KEGG" id="aii:E4K63_02200"/>
<dbReference type="PANTHER" id="PTHR46401:SF2">
    <property type="entry name" value="GLYCOSYLTRANSFERASE WBBK-RELATED"/>
    <property type="match status" value="1"/>
</dbReference>
<keyword evidence="4" id="KW-1185">Reference proteome</keyword>
<name>A0AAE6YJ76_9GAMM</name>
<dbReference type="Pfam" id="PF00534">
    <property type="entry name" value="Glycos_transf_1"/>
    <property type="match status" value="1"/>
</dbReference>
<keyword evidence="1" id="KW-0808">Transferase</keyword>
<protein>
    <submittedName>
        <fullName evidence="3">Glycosyltransferase family 1 protein</fullName>
    </submittedName>
</protein>
<dbReference type="PANTHER" id="PTHR46401">
    <property type="entry name" value="GLYCOSYLTRANSFERASE WBBK-RELATED"/>
    <property type="match status" value="1"/>
</dbReference>
<gene>
    <name evidence="3" type="ORF">E4K63_02200</name>
</gene>
<evidence type="ECO:0000313" key="3">
    <source>
        <dbReference type="EMBL" id="QIV95704.1"/>
    </source>
</evidence>
<reference evidence="3 4" key="1">
    <citation type="submission" date="2019-03" db="EMBL/GenBank/DDBJ databases">
        <title>Complete Genome Sequence of Allofrancisella inopinata Strain SYSU YG23 Isolated from Water-Cooling Systems in China.</title>
        <authorList>
            <person name="Ohrman C."/>
            <person name="Uneklint I."/>
            <person name="Sjodin A."/>
        </authorList>
    </citation>
    <scope>NUCLEOTIDE SEQUENCE [LARGE SCALE GENOMIC DNA]</scope>
    <source>
        <strain evidence="3 4">SYSU YG23</strain>
    </source>
</reference>